<sequence>MGEKNKLNQSYPPLVLFTYNRPEHAKRTLDSLANNPEAKNSLLIVYSDGPREGASEQDLQGIAEVRRLMKLQKGYADIKIIEREVNWGLRKNVTSGVRDVLDEYGSIVVLEDDLIFSTGFLAFMHRALKEYADNEKVLHVSAYVPPLDLPVGYQEVSFSQLPHSLGWGTWKRAWQYYEDDVNLLIKGFNSTDKKRFDFDRSMNFYRMLNNAAKGVIDSWAVRWYASVYLRGGLCLISTKSMVRTIGDDGSGTHFNIKLSSKVVDEIEFEKPLEKLDEQVYKAYRKYYWWNKIKHIPSYVLYRMKKIFS</sequence>
<accession>A0AAE4BSQ0</accession>
<name>A0AAE4BSQ0_9BACT</name>
<dbReference type="CDD" id="cd00761">
    <property type="entry name" value="Glyco_tranf_GTA_type"/>
    <property type="match status" value="1"/>
</dbReference>
<dbReference type="SUPFAM" id="SSF53448">
    <property type="entry name" value="Nucleotide-diphospho-sugar transferases"/>
    <property type="match status" value="1"/>
</dbReference>
<dbReference type="AlphaFoldDB" id="A0AAE4BSQ0"/>
<evidence type="ECO:0000313" key="3">
    <source>
        <dbReference type="Proteomes" id="UP001185092"/>
    </source>
</evidence>
<reference evidence="2" key="1">
    <citation type="submission" date="2023-07" db="EMBL/GenBank/DDBJ databases">
        <title>Genomic Encyclopedia of Type Strains, Phase IV (KMG-IV): sequencing the most valuable type-strain genomes for metagenomic binning, comparative biology and taxonomic classification.</title>
        <authorList>
            <person name="Goeker M."/>
        </authorList>
    </citation>
    <scope>NUCLEOTIDE SEQUENCE</scope>
    <source>
        <strain evidence="2">DSM 26174</strain>
    </source>
</reference>
<dbReference type="Pfam" id="PF00535">
    <property type="entry name" value="Glycos_transf_2"/>
    <property type="match status" value="1"/>
</dbReference>
<organism evidence="2 3">
    <name type="scientific">Aureibacter tunicatorum</name>
    <dbReference type="NCBI Taxonomy" id="866807"/>
    <lineage>
        <taxon>Bacteria</taxon>
        <taxon>Pseudomonadati</taxon>
        <taxon>Bacteroidota</taxon>
        <taxon>Cytophagia</taxon>
        <taxon>Cytophagales</taxon>
        <taxon>Persicobacteraceae</taxon>
        <taxon>Aureibacter</taxon>
    </lineage>
</organism>
<comment type="caution">
    <text evidence="2">The sequence shown here is derived from an EMBL/GenBank/DDBJ whole genome shotgun (WGS) entry which is preliminary data.</text>
</comment>
<dbReference type="EMBL" id="JAVDQD010000002">
    <property type="protein sequence ID" value="MDR6239053.1"/>
    <property type="molecule type" value="Genomic_DNA"/>
</dbReference>
<dbReference type="InterPro" id="IPR029044">
    <property type="entry name" value="Nucleotide-diphossugar_trans"/>
</dbReference>
<protein>
    <submittedName>
        <fullName evidence="2">GT2 family glycosyltransferase</fullName>
    </submittedName>
</protein>
<evidence type="ECO:0000313" key="2">
    <source>
        <dbReference type="EMBL" id="MDR6239053.1"/>
    </source>
</evidence>
<evidence type="ECO:0000259" key="1">
    <source>
        <dbReference type="Pfam" id="PF00535"/>
    </source>
</evidence>
<gene>
    <name evidence="2" type="ORF">HNQ88_002090</name>
</gene>
<proteinExistence type="predicted"/>
<dbReference type="Gene3D" id="3.90.550.10">
    <property type="entry name" value="Spore Coat Polysaccharide Biosynthesis Protein SpsA, Chain A"/>
    <property type="match status" value="1"/>
</dbReference>
<feature type="domain" description="Glycosyltransferase 2-like" evidence="1">
    <location>
        <begin position="15"/>
        <end position="130"/>
    </location>
</feature>
<dbReference type="RefSeq" id="WP_309938562.1">
    <property type="nucleotide sequence ID" value="NZ_AP025305.1"/>
</dbReference>
<dbReference type="Proteomes" id="UP001185092">
    <property type="component" value="Unassembled WGS sequence"/>
</dbReference>
<keyword evidence="3" id="KW-1185">Reference proteome</keyword>
<dbReference type="InterPro" id="IPR001173">
    <property type="entry name" value="Glyco_trans_2-like"/>
</dbReference>